<reference evidence="4" key="1">
    <citation type="journal article" date="2014" name="Int. J. Syst. Evol. Microbiol.">
        <title>Complete genome of a new Firmicutes species belonging to the dominant human colonic microbiota ('Ruminococcus bicirculans') reveals two chromosomes and a selective capacity to utilize plant glucans.</title>
        <authorList>
            <consortium name="NISC Comparative Sequencing Program"/>
            <person name="Wegmann U."/>
            <person name="Louis P."/>
            <person name="Goesmann A."/>
            <person name="Henrissat B."/>
            <person name="Duncan S.H."/>
            <person name="Flint H.J."/>
        </authorList>
    </citation>
    <scope>NUCLEOTIDE SEQUENCE</scope>
    <source>
        <strain evidence="4">NBRC 102424</strain>
    </source>
</reference>
<keyword evidence="3" id="KW-0472">Membrane</keyword>
<protein>
    <recommendedName>
        <fullName evidence="6">Succinate dehydrogenase</fullName>
    </recommendedName>
</protein>
<keyword evidence="2 3" id="KW-1133">Transmembrane helix</keyword>
<evidence type="ECO:0000313" key="4">
    <source>
        <dbReference type="EMBL" id="GLP99474.1"/>
    </source>
</evidence>
<dbReference type="SUPFAM" id="SSF81343">
    <property type="entry name" value="Fumarate reductase respiratory complex transmembrane subunits"/>
    <property type="match status" value="1"/>
</dbReference>
<evidence type="ECO:0000256" key="3">
    <source>
        <dbReference type="SAM" id="Phobius"/>
    </source>
</evidence>
<proteinExistence type="predicted"/>
<gene>
    <name evidence="4" type="ORF">GCM10007891_13280</name>
</gene>
<evidence type="ECO:0000313" key="5">
    <source>
        <dbReference type="Proteomes" id="UP001161423"/>
    </source>
</evidence>
<reference evidence="4" key="2">
    <citation type="submission" date="2023-01" db="EMBL/GenBank/DDBJ databases">
        <title>Draft genome sequence of Methylophaga thalassica strain NBRC 102424.</title>
        <authorList>
            <person name="Sun Q."/>
            <person name="Mori K."/>
        </authorList>
    </citation>
    <scope>NUCLEOTIDE SEQUENCE</scope>
    <source>
        <strain evidence="4">NBRC 102424</strain>
    </source>
</reference>
<accession>A0ABQ5TU21</accession>
<dbReference type="EMBL" id="BSND01000004">
    <property type="protein sequence ID" value="GLP99474.1"/>
    <property type="molecule type" value="Genomic_DNA"/>
</dbReference>
<feature type="transmembrane region" description="Helical" evidence="3">
    <location>
        <begin position="90"/>
        <end position="117"/>
    </location>
</feature>
<dbReference type="RefSeq" id="WP_284722843.1">
    <property type="nucleotide sequence ID" value="NZ_BSND01000004.1"/>
</dbReference>
<dbReference type="Proteomes" id="UP001161423">
    <property type="component" value="Unassembled WGS sequence"/>
</dbReference>
<organism evidence="4 5">
    <name type="scientific">Methylophaga thalassica</name>
    <dbReference type="NCBI Taxonomy" id="40223"/>
    <lineage>
        <taxon>Bacteria</taxon>
        <taxon>Pseudomonadati</taxon>
        <taxon>Pseudomonadota</taxon>
        <taxon>Gammaproteobacteria</taxon>
        <taxon>Thiotrichales</taxon>
        <taxon>Piscirickettsiaceae</taxon>
        <taxon>Methylophaga</taxon>
    </lineage>
</organism>
<evidence type="ECO:0008006" key="6">
    <source>
        <dbReference type="Google" id="ProtNLM"/>
    </source>
</evidence>
<dbReference type="InterPro" id="IPR034804">
    <property type="entry name" value="SQR/QFR_C/D"/>
</dbReference>
<keyword evidence="5" id="KW-1185">Reference proteome</keyword>
<comment type="caution">
    <text evidence="4">The sequence shown here is derived from an EMBL/GenBank/DDBJ whole genome shotgun (WGS) entry which is preliminary data.</text>
</comment>
<feature type="transmembrane region" description="Helical" evidence="3">
    <location>
        <begin position="49"/>
        <end position="70"/>
    </location>
</feature>
<feature type="transmembrane region" description="Helical" evidence="3">
    <location>
        <begin position="171"/>
        <end position="193"/>
    </location>
</feature>
<name>A0ABQ5TU21_9GAMM</name>
<evidence type="ECO:0000256" key="1">
    <source>
        <dbReference type="ARBA" id="ARBA00022692"/>
    </source>
</evidence>
<keyword evidence="1 3" id="KW-0812">Transmembrane</keyword>
<evidence type="ECO:0000256" key="2">
    <source>
        <dbReference type="ARBA" id="ARBA00022989"/>
    </source>
</evidence>
<dbReference type="Gene3D" id="1.20.1300.10">
    <property type="entry name" value="Fumarate reductase/succinate dehydrogenase, transmembrane subunit"/>
    <property type="match status" value="1"/>
</dbReference>
<feature type="transmembrane region" description="Helical" evidence="3">
    <location>
        <begin position="12"/>
        <end position="34"/>
    </location>
</feature>
<sequence length="195" mass="22359">MTLLQIQKRTMTIAGTVLSVYLLFHMLSNLSFFFGDSFNQFYQIYNSAWIRWPVLAIVLFCLWIHVRAAVNIRRKNNQARQVGYKKHDKFHIPAALVTLSIILLFLFIVIHIIQSLYVNPDDVRSSVMTWFSSVVITLFYLTGVFILVMHLQHSLINVLQTLGISAKMHHIAIHSTVALLGVGVVSIPVYVWLMS</sequence>
<feature type="transmembrane region" description="Helical" evidence="3">
    <location>
        <begin position="129"/>
        <end position="151"/>
    </location>
</feature>